<sequence length="181" mass="18884">MTLKAALAESYASGDEEGVVVTAAQIDHESFDAPIFVVTGLDTATGEPAEKVGLPIDEGGARVLHTPCAFTFVRTGADHDGPTDGKVQIDNVSDLLHGPLKGAIGYNAAISITFRQYRVLPGALAAVTGPDEVIEGLLLTTVDLTADTAEGTLSWPDGRDQNVPTGPNAFFDRANYPGLFS</sequence>
<dbReference type="Proteomes" id="UP000233769">
    <property type="component" value="Chromosome tk0001"/>
</dbReference>
<gene>
    <name evidence="1" type="ORF">TK0001_3244</name>
</gene>
<reference evidence="2" key="1">
    <citation type="submission" date="2017-10" db="EMBL/GenBank/DDBJ databases">
        <authorList>
            <person name="Regsiter A."/>
            <person name="William W."/>
        </authorList>
    </citation>
    <scope>NUCLEOTIDE SEQUENCE [LARGE SCALE GENOMIC DNA]</scope>
</reference>
<proteinExistence type="predicted"/>
<name>A0A2N9ARA2_METEX</name>
<accession>A0A2N9ARA2</accession>
<dbReference type="InterPro" id="IPR014974">
    <property type="entry name" value="DUF1833"/>
</dbReference>
<evidence type="ECO:0000313" key="2">
    <source>
        <dbReference type="Proteomes" id="UP000233769"/>
    </source>
</evidence>
<organism evidence="1 2">
    <name type="scientific">Methylorubrum extorquens</name>
    <name type="common">Methylobacterium dichloromethanicum</name>
    <name type="synonym">Methylobacterium extorquens</name>
    <dbReference type="NCBI Taxonomy" id="408"/>
    <lineage>
        <taxon>Bacteria</taxon>
        <taxon>Pseudomonadati</taxon>
        <taxon>Pseudomonadota</taxon>
        <taxon>Alphaproteobacteria</taxon>
        <taxon>Hyphomicrobiales</taxon>
        <taxon>Methylobacteriaceae</taxon>
        <taxon>Methylorubrum</taxon>
    </lineage>
</organism>
<dbReference type="Pfam" id="PF08875">
    <property type="entry name" value="DUF1833"/>
    <property type="match status" value="1"/>
</dbReference>
<dbReference type="AlphaFoldDB" id="A0A2N9ARA2"/>
<dbReference type="EMBL" id="LT962688">
    <property type="protein sequence ID" value="SOR29846.1"/>
    <property type="molecule type" value="Genomic_DNA"/>
</dbReference>
<protein>
    <submittedName>
        <fullName evidence="1">Uncharacterized protein</fullName>
    </submittedName>
</protein>
<evidence type="ECO:0000313" key="1">
    <source>
        <dbReference type="EMBL" id="SOR29846.1"/>
    </source>
</evidence>